<dbReference type="SUPFAM" id="SSF48695">
    <property type="entry name" value="Multiheme cytochromes"/>
    <property type="match status" value="1"/>
</dbReference>
<dbReference type="Proteomes" id="UP001597480">
    <property type="component" value="Unassembled WGS sequence"/>
</dbReference>
<comment type="caution">
    <text evidence="2">The sequence shown here is derived from an EMBL/GenBank/DDBJ whole genome shotgun (WGS) entry which is preliminary data.</text>
</comment>
<sequence>MKKHYLAAALLVLSVFTIFLSCGSDDSTEYKEVSPVVMDLTTVPYPKLSDYKFFVGELKNLEPAYKVLPYDLNSSLFTDYALKKRFVWMPENTKATYTSDGEILNFPVGAALIKNFYYENVLPDNVTKIIETRILIKKASGWIFANYKWNDEQTEAFLDMNASTVNVSWMHNGKEKSIAYKIPGNLDCVTCHSSHTVYTPIGPKPQNLFKDFSYTGGAENQLEKWKQEGYLDTYSQNTLATVDWRDTTKSLDLRVRSYLDINCAHCHKPGGACDIMPENFSFTAEANRTALGICVEPHDFVPNGEKYIIEVQNSNNSLMYTKMISIKKEEMMPTIGRTIVDREGSGLIAEWIDTMETPCP</sequence>
<evidence type="ECO:0000256" key="1">
    <source>
        <dbReference type="SAM" id="SignalP"/>
    </source>
</evidence>
<dbReference type="RefSeq" id="WP_379821953.1">
    <property type="nucleotide sequence ID" value="NZ_JBHUMD010000027.1"/>
</dbReference>
<feature type="signal peptide" evidence="1">
    <location>
        <begin position="1"/>
        <end position="23"/>
    </location>
</feature>
<evidence type="ECO:0000313" key="2">
    <source>
        <dbReference type="EMBL" id="MFD2603255.1"/>
    </source>
</evidence>
<dbReference type="PROSITE" id="PS51257">
    <property type="entry name" value="PROKAR_LIPOPROTEIN"/>
    <property type="match status" value="1"/>
</dbReference>
<keyword evidence="3" id="KW-1185">Reference proteome</keyword>
<name>A0ABW5NY23_9FLAO</name>
<protein>
    <recommendedName>
        <fullName evidence="4">Repeat protein (TIGR03806 family)</fullName>
    </recommendedName>
</protein>
<dbReference type="InterPro" id="IPR036280">
    <property type="entry name" value="Multihaem_cyt_sf"/>
</dbReference>
<proteinExistence type="predicted"/>
<reference evidence="3" key="1">
    <citation type="journal article" date="2019" name="Int. J. Syst. Evol. Microbiol.">
        <title>The Global Catalogue of Microorganisms (GCM) 10K type strain sequencing project: providing services to taxonomists for standard genome sequencing and annotation.</title>
        <authorList>
            <consortium name="The Broad Institute Genomics Platform"/>
            <consortium name="The Broad Institute Genome Sequencing Center for Infectious Disease"/>
            <person name="Wu L."/>
            <person name="Ma J."/>
        </authorList>
    </citation>
    <scope>NUCLEOTIDE SEQUENCE [LARGE SCALE GENOMIC DNA]</scope>
    <source>
        <strain evidence="3">KCTC 42107</strain>
    </source>
</reference>
<organism evidence="2 3">
    <name type="scientific">Flavobacterium suzhouense</name>
    <dbReference type="NCBI Taxonomy" id="1529638"/>
    <lineage>
        <taxon>Bacteria</taxon>
        <taxon>Pseudomonadati</taxon>
        <taxon>Bacteroidota</taxon>
        <taxon>Flavobacteriia</taxon>
        <taxon>Flavobacteriales</taxon>
        <taxon>Flavobacteriaceae</taxon>
        <taxon>Flavobacterium</taxon>
    </lineage>
</organism>
<gene>
    <name evidence="2" type="ORF">ACFSR3_14425</name>
</gene>
<keyword evidence="1" id="KW-0732">Signal</keyword>
<dbReference type="EMBL" id="JBHUMD010000027">
    <property type="protein sequence ID" value="MFD2603255.1"/>
    <property type="molecule type" value="Genomic_DNA"/>
</dbReference>
<evidence type="ECO:0000313" key="3">
    <source>
        <dbReference type="Proteomes" id="UP001597480"/>
    </source>
</evidence>
<accession>A0ABW5NY23</accession>
<feature type="chain" id="PRO_5047070105" description="Repeat protein (TIGR03806 family)" evidence="1">
    <location>
        <begin position="24"/>
        <end position="360"/>
    </location>
</feature>
<evidence type="ECO:0008006" key="4">
    <source>
        <dbReference type="Google" id="ProtNLM"/>
    </source>
</evidence>